<evidence type="ECO:0000313" key="1">
    <source>
        <dbReference type="EMBL" id="XDU66306.1"/>
    </source>
</evidence>
<gene>
    <name evidence="1" type="ORF">AB8B22_07740</name>
</gene>
<dbReference type="InterPro" id="IPR025191">
    <property type="entry name" value="DUF4125"/>
</dbReference>
<dbReference type="AlphaFoldDB" id="A0AB39VEI3"/>
<dbReference type="KEGG" id="lrug:AB8B22_07740"/>
<proteinExistence type="predicted"/>
<dbReference type="EMBL" id="CP165644">
    <property type="protein sequence ID" value="XDU66306.1"/>
    <property type="molecule type" value="Genomic_DNA"/>
</dbReference>
<reference evidence="1" key="1">
    <citation type="submission" date="2024-07" db="EMBL/GenBank/DDBJ databases">
        <authorList>
            <person name="Li X.-J."/>
            <person name="Wang X."/>
        </authorList>
    </citation>
    <scope>NUCLEOTIDE SEQUENCE</scope>
    <source>
        <strain evidence="1">HSP-334</strain>
    </source>
</reference>
<dbReference type="Pfam" id="PF13526">
    <property type="entry name" value="DUF4125"/>
    <property type="match status" value="1"/>
</dbReference>
<name>A0AB39VEI3_9FUSO</name>
<accession>A0AB39VEI3</accession>
<protein>
    <submittedName>
        <fullName evidence="1">DUF4125 family protein</fullName>
    </submittedName>
</protein>
<organism evidence="1">
    <name type="scientific">Leptotrichia rugosa</name>
    <dbReference type="NCBI Taxonomy" id="3239302"/>
    <lineage>
        <taxon>Bacteria</taxon>
        <taxon>Fusobacteriati</taxon>
        <taxon>Fusobacteriota</taxon>
        <taxon>Fusobacteriia</taxon>
        <taxon>Fusobacteriales</taxon>
        <taxon>Leptotrichiaceae</taxon>
        <taxon>Leptotrichia</taxon>
    </lineage>
</organism>
<sequence length="210" mass="25182">MDRNITKKETYIRQILKREWEFFQQVHHTEGRAECQNNPAEFEIMRRSQWETLPCEILESYLEDLILAKHKNQNLVQDKYARMMEFSSPKEFELIKSYLPEISLEKKEIIKKIVKIYLKWELEIIKEYPHLASKARPLYSKDDTPNYTSIETYLKGELASYSLKTLKLYYNFILEYLNQNKNLALENIQNIVLKKGFSSLEEAENIKTEI</sequence>
<dbReference type="RefSeq" id="WP_369710679.1">
    <property type="nucleotide sequence ID" value="NZ_CP165644.1"/>
</dbReference>